<dbReference type="EMBL" id="FNHO01000005">
    <property type="protein sequence ID" value="SDM45881.1"/>
    <property type="molecule type" value="Genomic_DNA"/>
</dbReference>
<reference evidence="2 4" key="3">
    <citation type="journal article" name="Genome Announc.">
        <title>Complete Genome Sequence of Pseudomonas balearica DSM 6083T.</title>
        <authorList>
            <person name="Bennasar-Figueras A."/>
            <person name="Salva-Serra F."/>
            <person name="Jaen-Luchoro D."/>
            <person name="Segui C."/>
            <person name="Aliaga F."/>
            <person name="Busquets A."/>
            <person name="Gomila M."/>
            <person name="Moore E.R."/>
            <person name="Lalucat J."/>
        </authorList>
    </citation>
    <scope>NUCLEOTIDE SEQUENCE [LARGE SCALE GENOMIC DNA]</scope>
    <source>
        <strain evidence="4">DSM 6083</strain>
        <strain evidence="2">DSM6083</strain>
    </source>
</reference>
<protein>
    <submittedName>
        <fullName evidence="3">PilZ domain-containing protein</fullName>
    </submittedName>
    <submittedName>
        <fullName evidence="2">Pilus assembly protein</fullName>
    </submittedName>
</protein>
<evidence type="ECO:0000313" key="4">
    <source>
        <dbReference type="Proteomes" id="UP000031271"/>
    </source>
</evidence>
<evidence type="ECO:0000313" key="5">
    <source>
        <dbReference type="Proteomes" id="UP000182276"/>
    </source>
</evidence>
<dbReference type="RefSeq" id="WP_041104760.1">
    <property type="nucleotide sequence ID" value="NZ_CP007511.1"/>
</dbReference>
<dbReference type="GO" id="GO:0035438">
    <property type="term" value="F:cyclic-di-GMP binding"/>
    <property type="evidence" value="ECO:0007669"/>
    <property type="project" value="InterPro"/>
</dbReference>
<dbReference type="GeneID" id="77260361"/>
<dbReference type="SUPFAM" id="SSF141371">
    <property type="entry name" value="PilZ domain-like"/>
    <property type="match status" value="1"/>
</dbReference>
<evidence type="ECO:0000259" key="1">
    <source>
        <dbReference type="Pfam" id="PF07238"/>
    </source>
</evidence>
<organism evidence="2 4">
    <name type="scientific">Stutzerimonas balearica DSM 6083</name>
    <dbReference type="NCBI Taxonomy" id="1123016"/>
    <lineage>
        <taxon>Bacteria</taxon>
        <taxon>Pseudomonadati</taxon>
        <taxon>Pseudomonadota</taxon>
        <taxon>Gammaproteobacteria</taxon>
        <taxon>Pseudomonadales</taxon>
        <taxon>Pseudomonadaceae</taxon>
        <taxon>Stutzerimonas</taxon>
    </lineage>
</organism>
<dbReference type="KEGG" id="pbm:CL52_10645"/>
<reference evidence="4" key="1">
    <citation type="submission" date="2014-03" db="EMBL/GenBank/DDBJ databases">
        <title>Complete genome of Pseudomonas balearica DSM 6083T, a sewage water isolate from an enrichment with 2-methylnaphthalene.</title>
        <authorList>
            <person name="Salva-Serra F."/>
            <person name="Jaen-Luchoro D."/>
            <person name="Busquets A."/>
            <person name="Pena A."/>
            <person name="Gomila M."/>
            <person name="Bosch R."/>
            <person name="Nogales B."/>
            <person name="Garcia-Valdes E."/>
            <person name="Lalucat J."/>
            <person name="Bennasar A."/>
        </authorList>
    </citation>
    <scope>NUCLEOTIDE SEQUENCE [LARGE SCALE GENOMIC DNA]</scope>
    <source>
        <strain evidence="4">DSM 6083</strain>
    </source>
</reference>
<gene>
    <name evidence="2" type="ORF">CL52_10645</name>
    <name evidence="3" type="ORF">SAMN05660875_10539</name>
</gene>
<accession>A0A8D4C726</accession>
<dbReference type="Pfam" id="PF07238">
    <property type="entry name" value="PilZ"/>
    <property type="match status" value="1"/>
</dbReference>
<dbReference type="Proteomes" id="UP000031271">
    <property type="component" value="Chromosome"/>
</dbReference>
<feature type="domain" description="PilZ" evidence="1">
    <location>
        <begin position="10"/>
        <end position="98"/>
    </location>
</feature>
<proteinExistence type="predicted"/>
<dbReference type="Proteomes" id="UP000182276">
    <property type="component" value="Unassembled WGS sequence"/>
</dbReference>
<evidence type="ECO:0000313" key="2">
    <source>
        <dbReference type="EMBL" id="AJE15467.1"/>
    </source>
</evidence>
<dbReference type="AlphaFoldDB" id="A0A8D4C726"/>
<dbReference type="Gene3D" id="2.40.10.220">
    <property type="entry name" value="predicted glycosyltransferase like domains"/>
    <property type="match status" value="1"/>
</dbReference>
<dbReference type="EMBL" id="CP007511">
    <property type="protein sequence ID" value="AJE15467.1"/>
    <property type="molecule type" value="Genomic_DNA"/>
</dbReference>
<name>A0A8D4C726_9GAMM</name>
<sequence>MSQNDRQYSEKRDFIRMHVETDVQLLIGERQVAARCIDLSSTGMQVVLSEPLQAGQQVRVLIPSSHPELRGLDAETEVVRVADLADGQHRIGLAILRMN</sequence>
<dbReference type="InterPro" id="IPR009875">
    <property type="entry name" value="PilZ_domain"/>
</dbReference>
<keyword evidence="5" id="KW-1185">Reference proteome</keyword>
<evidence type="ECO:0000313" key="3">
    <source>
        <dbReference type="EMBL" id="SDM45881.1"/>
    </source>
</evidence>
<reference evidence="3 5" key="2">
    <citation type="submission" date="2016-10" db="EMBL/GenBank/DDBJ databases">
        <authorList>
            <person name="Varghese N."/>
            <person name="Submissions S."/>
        </authorList>
    </citation>
    <scope>NUCLEOTIDE SEQUENCE [LARGE SCALE GENOMIC DNA]</scope>
    <source>
        <strain evidence="3 5">DSM 6083</strain>
    </source>
</reference>